<feature type="region of interest" description="Disordered" evidence="1">
    <location>
        <begin position="124"/>
        <end position="148"/>
    </location>
</feature>
<sequence>MEVPAISDSSEVGSPPVSNKIAPKGNWVRAREEVPVLAQLREKQDEQGTTVVGENEVDRVLEDTVENNMVSTTGAEETPSITVIVPKELEWSDVSPGKASRSPKKLAEPEQVLTTSRFSVLALEEDEEKNEDNSVSEDTVQEDEEKNEVSSVQEGFVIAFVIQHYRSRHYRAEHLITIDKEILRLRTRGLTDEDDVVQWRGSGDVFRP</sequence>
<evidence type="ECO:0000313" key="3">
    <source>
        <dbReference type="Proteomes" id="UP000823674"/>
    </source>
</evidence>
<keyword evidence="3" id="KW-1185">Reference proteome</keyword>
<evidence type="ECO:0000313" key="2">
    <source>
        <dbReference type="EMBL" id="KAG5398648.1"/>
    </source>
</evidence>
<feature type="region of interest" description="Disordered" evidence="1">
    <location>
        <begin position="1"/>
        <end position="24"/>
    </location>
</feature>
<gene>
    <name evidence="2" type="primary">A05g508980.1_BraROA</name>
    <name evidence="2" type="ORF">IGI04_020462</name>
</gene>
<organism evidence="2 3">
    <name type="scientific">Brassica rapa subsp. trilocularis</name>
    <dbReference type="NCBI Taxonomy" id="1813537"/>
    <lineage>
        <taxon>Eukaryota</taxon>
        <taxon>Viridiplantae</taxon>
        <taxon>Streptophyta</taxon>
        <taxon>Embryophyta</taxon>
        <taxon>Tracheophyta</taxon>
        <taxon>Spermatophyta</taxon>
        <taxon>Magnoliopsida</taxon>
        <taxon>eudicotyledons</taxon>
        <taxon>Gunneridae</taxon>
        <taxon>Pentapetalae</taxon>
        <taxon>rosids</taxon>
        <taxon>malvids</taxon>
        <taxon>Brassicales</taxon>
        <taxon>Brassicaceae</taxon>
        <taxon>Brassiceae</taxon>
        <taxon>Brassica</taxon>
    </lineage>
</organism>
<evidence type="ECO:0000256" key="1">
    <source>
        <dbReference type="SAM" id="MobiDB-lite"/>
    </source>
</evidence>
<proteinExistence type="predicted"/>
<accession>A0ABQ7MIS0</accession>
<reference evidence="2 3" key="1">
    <citation type="submission" date="2021-03" db="EMBL/GenBank/DDBJ databases">
        <authorList>
            <person name="King G.J."/>
            <person name="Bancroft I."/>
            <person name="Baten A."/>
            <person name="Bloomfield J."/>
            <person name="Borpatragohain P."/>
            <person name="He Z."/>
            <person name="Irish N."/>
            <person name="Irwin J."/>
            <person name="Liu K."/>
            <person name="Mauleon R.P."/>
            <person name="Moore J."/>
            <person name="Morris R."/>
            <person name="Ostergaard L."/>
            <person name="Wang B."/>
            <person name="Wells R."/>
        </authorList>
    </citation>
    <scope>NUCLEOTIDE SEQUENCE [LARGE SCALE GENOMIC DNA]</scope>
    <source>
        <strain evidence="2">R-o-18</strain>
        <tissue evidence="2">Leaf</tissue>
    </source>
</reference>
<dbReference type="Proteomes" id="UP000823674">
    <property type="component" value="Chromosome A05"/>
</dbReference>
<feature type="non-terminal residue" evidence="2">
    <location>
        <position position="208"/>
    </location>
</feature>
<dbReference type="EMBL" id="JADBGQ010000005">
    <property type="protein sequence ID" value="KAG5398648.1"/>
    <property type="molecule type" value="Genomic_DNA"/>
</dbReference>
<protein>
    <submittedName>
        <fullName evidence="2">Uncharacterized protein</fullName>
    </submittedName>
</protein>
<name>A0ABQ7MIS0_BRACM</name>
<comment type="caution">
    <text evidence="2">The sequence shown here is derived from an EMBL/GenBank/DDBJ whole genome shotgun (WGS) entry which is preliminary data.</text>
</comment>